<evidence type="ECO:0000313" key="4">
    <source>
        <dbReference type="Proteomes" id="UP000673394"/>
    </source>
</evidence>
<dbReference type="Pfam" id="PF00395">
    <property type="entry name" value="SLH"/>
    <property type="match status" value="3"/>
</dbReference>
<dbReference type="InterPro" id="IPR051465">
    <property type="entry name" value="Cell_Envelope_Struct_Comp"/>
</dbReference>
<dbReference type="PANTHER" id="PTHR43308:SF5">
    <property type="entry name" value="S-LAYER PROTEIN _ PEPTIDOGLYCAN ENDO-BETA-N-ACETYLGLUCOSAMINIDASE"/>
    <property type="match status" value="1"/>
</dbReference>
<evidence type="ECO:0000313" key="3">
    <source>
        <dbReference type="EMBL" id="MBP3964832.1"/>
    </source>
</evidence>
<proteinExistence type="predicted"/>
<feature type="chain" id="PRO_5047094248" evidence="1">
    <location>
        <begin position="23"/>
        <end position="772"/>
    </location>
</feature>
<feature type="domain" description="SLH" evidence="2">
    <location>
        <begin position="716"/>
        <end position="772"/>
    </location>
</feature>
<dbReference type="InterPro" id="IPR001119">
    <property type="entry name" value="SLH_dom"/>
</dbReference>
<sequence length="772" mass="80485">MTVRKKLVVTTIAASLVAGSLAGVPLSNKGLAQQLGLSNIAAAATPTEDQFMDRLDAIHDALIAGKDAQSVRDLRTQIGALTFAADNDAIDPLWAYVPAPVKNDTNKELLFDTFQALGSIMYSTRNEEITAIRSDADLQAALVQLATITGTTKLTVNDLLAFVDAVETAAVESVQTNLGDLLDDESGSLAVALIKAGVNKVLDNNTLEVSKVLNWFKDETDATKEEFADGLAATLENVTTELPAGEAATKALVVAFVRAETVNSFTTTDSGRTHTYTLTLKGITIPNALLTWSASGDVNVEVVAGKVTLASTATTGTAVIQAKLQGKVIFEKSDTLTYSTSPIVLPPTPPTITQVLDELKGKIAAATGAEKDKLIQEAIDKAAAAVAELAKIDAKGDVKVVDGKATVTVSSSAIDSAINEIAKVIAALKAAAPGSEAALKVVLTIDLGTVNSKDVSVGVNSDIVKKASAAGVFGFNFGFNGFSATLPVGAEINDAFTFNVKNNAPAGPAASLKAASDAYDFALAVGGKEVHEFSNPIEVNIPVNTTGVDKDLLTVFDGTTYYGGVYHDGVITEKRDHFSTYVVVENKVTFKDTNKVKAWAGRQIEVMAAKGAIQGRANGAFVPNGEVTRAEFAKMLVRALDLDNVLAKEGFSDVNAADWFAPFVAAASEAGIIKGRTATSFEPNATITRAEMAVMVARGLEAAKGVKPSAEDLKALDAFKDAGTINASLKDGVAFAANNGLVVGDKGKFNPNATATRAQAAVIIYRAFNFKG</sequence>
<gene>
    <name evidence="3" type="ORF">I8J30_19095</name>
</gene>
<organism evidence="3 4">
    <name type="scientific">Paenibacillus lignilyticus</name>
    <dbReference type="NCBI Taxonomy" id="1172615"/>
    <lineage>
        <taxon>Bacteria</taxon>
        <taxon>Bacillati</taxon>
        <taxon>Bacillota</taxon>
        <taxon>Bacilli</taxon>
        <taxon>Bacillales</taxon>
        <taxon>Paenibacillaceae</taxon>
        <taxon>Paenibacillus</taxon>
    </lineage>
</organism>
<protein>
    <submittedName>
        <fullName evidence="3">S-layer homology domain-containing protein</fullName>
    </submittedName>
</protein>
<evidence type="ECO:0000259" key="2">
    <source>
        <dbReference type="PROSITE" id="PS51272"/>
    </source>
</evidence>
<dbReference type="PROSITE" id="PS51272">
    <property type="entry name" value="SLH"/>
    <property type="match status" value="3"/>
</dbReference>
<comment type="caution">
    <text evidence="3">The sequence shown here is derived from an EMBL/GenBank/DDBJ whole genome shotgun (WGS) entry which is preliminary data.</text>
</comment>
<dbReference type="EMBL" id="JAGKSP010000008">
    <property type="protein sequence ID" value="MBP3964832.1"/>
    <property type="molecule type" value="Genomic_DNA"/>
</dbReference>
<dbReference type="RefSeq" id="WP_210660803.1">
    <property type="nucleotide sequence ID" value="NZ_JAGKSP010000008.1"/>
</dbReference>
<dbReference type="Proteomes" id="UP000673394">
    <property type="component" value="Unassembled WGS sequence"/>
</dbReference>
<reference evidence="3 4" key="1">
    <citation type="submission" date="2021-04" db="EMBL/GenBank/DDBJ databases">
        <title>Paenibacillus sp. DLE-14 whole genome sequence.</title>
        <authorList>
            <person name="Ham Y.J."/>
        </authorList>
    </citation>
    <scope>NUCLEOTIDE SEQUENCE [LARGE SCALE GENOMIC DNA]</scope>
    <source>
        <strain evidence="3 4">DLE-14</strain>
    </source>
</reference>
<feature type="domain" description="SLH" evidence="2">
    <location>
        <begin position="647"/>
        <end position="710"/>
    </location>
</feature>
<name>A0ABS5CG42_9BACL</name>
<accession>A0ABS5CG42</accession>
<keyword evidence="4" id="KW-1185">Reference proteome</keyword>
<evidence type="ECO:0000256" key="1">
    <source>
        <dbReference type="SAM" id="SignalP"/>
    </source>
</evidence>
<dbReference type="PANTHER" id="PTHR43308">
    <property type="entry name" value="OUTER MEMBRANE PROTEIN ALPHA-RELATED"/>
    <property type="match status" value="1"/>
</dbReference>
<feature type="domain" description="SLH" evidence="2">
    <location>
        <begin position="587"/>
        <end position="645"/>
    </location>
</feature>
<feature type="signal peptide" evidence="1">
    <location>
        <begin position="1"/>
        <end position="22"/>
    </location>
</feature>
<keyword evidence="1" id="KW-0732">Signal</keyword>